<dbReference type="Proteomes" id="UP000006523">
    <property type="component" value="Segment"/>
</dbReference>
<dbReference type="KEGG" id="vg:10327442"/>
<proteinExistence type="predicted"/>
<organism evidence="1 2">
    <name type="scientific">Synechococcus phage S-SM1</name>
    <dbReference type="NCBI Taxonomy" id="444859"/>
    <lineage>
        <taxon>Viruses</taxon>
        <taxon>Duplodnaviria</taxon>
        <taxon>Heunggongvirae</taxon>
        <taxon>Uroviricota</taxon>
        <taxon>Caudoviricetes</taxon>
        <taxon>Pantevenvirales</taxon>
        <taxon>Kyanoviridae</taxon>
        <taxon>Thetisvirus</taxon>
        <taxon>Thetisvirus ssm1</taxon>
    </lineage>
</organism>
<accession>E3SIJ3</accession>
<protein>
    <submittedName>
        <fullName evidence="1">Uncharacterized protein</fullName>
    </submittedName>
</protein>
<dbReference type="RefSeq" id="YP_004323077.1">
    <property type="nucleotide sequence ID" value="NC_015282.1"/>
</dbReference>
<keyword evidence="2" id="KW-1185">Reference proteome</keyword>
<evidence type="ECO:0000313" key="2">
    <source>
        <dbReference type="Proteomes" id="UP000006523"/>
    </source>
</evidence>
<dbReference type="EMBL" id="GU071094">
    <property type="protein sequence ID" value="ADO97164.1"/>
    <property type="molecule type" value="Genomic_DNA"/>
</dbReference>
<evidence type="ECO:0000313" key="1">
    <source>
        <dbReference type="EMBL" id="ADO97164.1"/>
    </source>
</evidence>
<sequence>MNLDLQEVDHLIRALETMSSYEQARAREGIQSGVVDQLRLIQKLQDYRLRLT</sequence>
<reference evidence="1 2" key="1">
    <citation type="journal article" date="2010" name="Environ. Microbiol.">
        <title>Genomic analysis of oceanic cyanobacterial myoviruses compared with T4-like myoviruses from diverse hosts and environments.</title>
        <authorList>
            <person name="Sullivan M.B."/>
            <person name="Huang K.H."/>
            <person name="Ignacio-Espinoza J.C."/>
            <person name="Berlin A.M."/>
            <person name="Kelly L."/>
            <person name="Weigele P.R."/>
            <person name="DeFrancesco A.S."/>
            <person name="Kern S.E."/>
            <person name="Thompson L.R."/>
            <person name="Young S."/>
            <person name="Yandava C."/>
            <person name="Fu R."/>
            <person name="Krastins B."/>
            <person name="Chase M."/>
            <person name="Sarracino D."/>
            <person name="Osburne M.S."/>
            <person name="Henn M.R."/>
            <person name="Chisholm S.W."/>
        </authorList>
    </citation>
    <scope>NUCLEOTIDE SEQUENCE [LARGE SCALE GENOMIC DNA]</scope>
    <source>
        <strain evidence="1">6501-1</strain>
    </source>
</reference>
<gene>
    <name evidence="1" type="ORF">SSM1_186</name>
</gene>
<dbReference type="GeneID" id="10327442"/>
<dbReference type="OrthoDB" id="39537at10239"/>
<name>E3SIJ3_9CAUD</name>